<keyword evidence="4" id="KW-1185">Reference proteome</keyword>
<gene>
    <name evidence="3" type="ORF">PCOR1329_LOCUS42248</name>
</gene>
<feature type="non-terminal residue" evidence="3">
    <location>
        <position position="1576"/>
    </location>
</feature>
<feature type="transmembrane region" description="Helical" evidence="2">
    <location>
        <begin position="1444"/>
        <end position="1467"/>
    </location>
</feature>
<feature type="compositionally biased region" description="Basic residues" evidence="1">
    <location>
        <begin position="870"/>
        <end position="892"/>
    </location>
</feature>
<organism evidence="3 4">
    <name type="scientific">Prorocentrum cordatum</name>
    <dbReference type="NCBI Taxonomy" id="2364126"/>
    <lineage>
        <taxon>Eukaryota</taxon>
        <taxon>Sar</taxon>
        <taxon>Alveolata</taxon>
        <taxon>Dinophyceae</taxon>
        <taxon>Prorocentrales</taxon>
        <taxon>Prorocentraceae</taxon>
        <taxon>Prorocentrum</taxon>
    </lineage>
</organism>
<feature type="region of interest" description="Disordered" evidence="1">
    <location>
        <begin position="281"/>
        <end position="300"/>
    </location>
</feature>
<evidence type="ECO:0000256" key="1">
    <source>
        <dbReference type="SAM" id="MobiDB-lite"/>
    </source>
</evidence>
<feature type="region of interest" description="Disordered" evidence="1">
    <location>
        <begin position="1382"/>
        <end position="1408"/>
    </location>
</feature>
<reference evidence="3" key="1">
    <citation type="submission" date="2023-10" db="EMBL/GenBank/DDBJ databases">
        <authorList>
            <person name="Chen Y."/>
            <person name="Shah S."/>
            <person name="Dougan E. K."/>
            <person name="Thang M."/>
            <person name="Chan C."/>
        </authorList>
    </citation>
    <scope>NUCLEOTIDE SEQUENCE [LARGE SCALE GENOMIC DNA]</scope>
</reference>
<comment type="caution">
    <text evidence="3">The sequence shown here is derived from an EMBL/GenBank/DDBJ whole genome shotgun (WGS) entry which is preliminary data.</text>
</comment>
<feature type="region of interest" description="Disordered" evidence="1">
    <location>
        <begin position="869"/>
        <end position="909"/>
    </location>
</feature>
<evidence type="ECO:0000313" key="3">
    <source>
        <dbReference type="EMBL" id="CAK0849588.1"/>
    </source>
</evidence>
<evidence type="ECO:0000313" key="4">
    <source>
        <dbReference type="Proteomes" id="UP001189429"/>
    </source>
</evidence>
<keyword evidence="2" id="KW-0472">Membrane</keyword>
<evidence type="ECO:0008006" key="5">
    <source>
        <dbReference type="Google" id="ProtNLM"/>
    </source>
</evidence>
<dbReference type="SUPFAM" id="SSF53098">
    <property type="entry name" value="Ribonuclease H-like"/>
    <property type="match status" value="1"/>
</dbReference>
<dbReference type="Proteomes" id="UP001189429">
    <property type="component" value="Unassembled WGS sequence"/>
</dbReference>
<protein>
    <recommendedName>
        <fullName evidence="5">Copia protein</fullName>
    </recommendedName>
</protein>
<sequence>MAAAAAPDAAAGSRAQAADGTQIPSSVDEADYAAKLERLGRGKGPDACLSKTAPSFELLRSEGYRASRRKLQVFERRCRKRGLNAVSEGAHLIMNSLQGEATKATEDIDLDMFETEDAFQPIIKVLDAHYKYDNQTELPARTDTLFGKFARQEKETLKLYCLRHQRELRKLKEVGMEIPDALAGRHLFNRAAIPPNGATQVCSQCGDGLSWLIRKVLLDTYGAEPTPDKRDVKRTERMLTGSSATADANYTNDYEWERGLAHEDSYLGEDGYVEEEDDYDHYYEDDDGYGHEQDDADGAVDAPPEIEEAQVACDEAYVSFIESKKRVAEIAKPRGFYPIVALAPDNNLTREPRSTPKGSGRGKGKGSRDANTIEEVNLVTVGPGISDGGATRPVMGDQNWRQREEHLRAKQLIHDVKYENNDRRFRFGDGKTLDAKQKVTLTVWPFGVRKEITIHLAPGWTPLLIARPCTEERGPVQGYREGQFMLEEHPEKGWATSERDEKGHFIIDLLGCAGNAPDDVTNMGIPTEGEGSNTSDESPDRAASASGPEHDATDSDIGDTDAYYLETHAAFLAPGWDFSKPRIIRQLLEGIDGEKPNDIFFAPPFTNWRSRQHANAPLPEERKEAIAPAREREEATLLKMAKQARNYPVRMAKRMAYLIAHQGREEDIEKIHTTEEVGPDFDLGEYIDAMRGGLTKRYNVSTVRAVKRAHISLGHPSNAALATAMQNTKAPAEWIQCARVFQCEICMKRQRPRSVRVAVHPKAKRFNQVECTDVYYIMWKKKERKILAIMDEFSRYEADYPIKKKTFRRETKLWGKLWISWAGKPDCMRMGAGGSHTAAKTQKWMSERNIEFDITPKGAHHKLAEGRLTSRSHRRHLSTPMRKHQLRPRRQVSRPGPTKRSVEANDRLDGLPNKKARLTWKTLEAKAEDAKIMEDDDEELLLVEESAKTAFMVTHKRKVFNKNEGWESPNESAVDPAACCPLRVLPKWKLKDGKHVANARVLYQGFKHRDVVEGQLDKETPTLSRLGRHTIMLWPCFGDPRSPKLRHYRSDEVTKEIGFKNHWLEDCLLLSLRIAKASDDPFDICVIDGQNNAVDGLIGKHVDDFLGRGENMNTEDDLHTPVDDPESFKARLAVLNQKFNFGKWDFGLELTFTGGELEQTVNTYATTLVFEKYLHAVKPITIDKGIIIAAASVSFRAAATGNATVQDMIDANKDLRSLKANADVGLYFSFDKPWSATGDWSLLGSGRRGRRGLAHVGEDLRDAQLDLTGDEATTYFGQSPPITDAMCLYDASRAFTAGLGITEKRTAIEVGIVNEQMKEIDAVWRWVNTQQQLANGLTKLSSRQTLADTLRRGVHALKYDPNFVAGKRLSKRQVELREKQLEQAGDELAGNTETTEHPKQRARRGHYGASGRRLAATLAAGAASGSQGRDMRTPVDLDGGAWDLLTFLVFVIVLSLGIGPAIGYCMGRKVGATLAHRKMESPMDTALQQRDGNEQWDDEDDYEVYHPRRCADAWTDGDVRNPKAPSYDGQAADVHISTYGERYELTSTCAGLRGAKSATRYELCRFYNEDGPPMSG</sequence>
<dbReference type="EMBL" id="CAUYUJ010015073">
    <property type="protein sequence ID" value="CAK0849588.1"/>
    <property type="molecule type" value="Genomic_DNA"/>
</dbReference>
<proteinExistence type="predicted"/>
<feature type="region of interest" description="Disordered" evidence="1">
    <location>
        <begin position="1"/>
        <end position="27"/>
    </location>
</feature>
<dbReference type="InterPro" id="IPR012337">
    <property type="entry name" value="RNaseH-like_sf"/>
</dbReference>
<feature type="region of interest" description="Disordered" evidence="1">
    <location>
        <begin position="346"/>
        <end position="370"/>
    </location>
</feature>
<feature type="region of interest" description="Disordered" evidence="1">
    <location>
        <begin position="518"/>
        <end position="555"/>
    </location>
</feature>
<dbReference type="Gene3D" id="3.30.420.10">
    <property type="entry name" value="Ribonuclease H-like superfamily/Ribonuclease H"/>
    <property type="match status" value="1"/>
</dbReference>
<name>A0ABN9TUM6_9DINO</name>
<feature type="compositionally biased region" description="Basic and acidic residues" evidence="1">
    <location>
        <begin position="900"/>
        <end position="909"/>
    </location>
</feature>
<feature type="compositionally biased region" description="Low complexity" evidence="1">
    <location>
        <begin position="1"/>
        <end position="18"/>
    </location>
</feature>
<accession>A0ABN9TUM6</accession>
<keyword evidence="2" id="KW-1133">Transmembrane helix</keyword>
<evidence type="ECO:0000256" key="2">
    <source>
        <dbReference type="SAM" id="Phobius"/>
    </source>
</evidence>
<keyword evidence="2" id="KW-0812">Transmembrane</keyword>
<dbReference type="InterPro" id="IPR036397">
    <property type="entry name" value="RNaseH_sf"/>
</dbReference>